<sequence length="412" mass="44944">MGSVEVKDVDVAVTLYGFEDSLVRCKMGKAEERGNLVEREVGGLCGIAGLCGRGGREEGKAVETEGQGECELMGDTVGGVTKWGGGGREEGDGAACSRMVGTVDQFGAAEKEVAWGRGMVVEVVGVGVFFTFFIYSIVQNCNKIKLRRFGADEHSIRKIDQRLPSQKLQGNLLLLPSALKKRQEKLFKPTANNKSSQPVVHGIFPKPAPSPSQASPTQPGQASPAQPSPATHPARPAKPSPTQLAPHPRAYSGVRTPPPPLACMPSNHSAMEIKMKFVTIRQSMTMHFTFKLNIDGSLSNAGAGCGGIVRNFHGDMIFAFAANVSNKNEYYELFEEDWLARKGVHHESTEMYTDFTNLHLLKGMIGSLADQWIPIEIFPMDYLQISNRFPVDSHRNITNGLPADFWRILDVI</sequence>
<name>A0ABD0UYI6_DENTH</name>
<evidence type="ECO:0000313" key="4">
    <source>
        <dbReference type="Proteomes" id="UP001552299"/>
    </source>
</evidence>
<feature type="region of interest" description="Disordered" evidence="1">
    <location>
        <begin position="189"/>
        <end position="265"/>
    </location>
</feature>
<feature type="compositionally biased region" description="Low complexity" evidence="1">
    <location>
        <begin position="211"/>
        <end position="234"/>
    </location>
</feature>
<comment type="caution">
    <text evidence="3">The sequence shown here is derived from an EMBL/GenBank/DDBJ whole genome shotgun (WGS) entry which is preliminary data.</text>
</comment>
<feature type="transmembrane region" description="Helical" evidence="2">
    <location>
        <begin position="119"/>
        <end position="138"/>
    </location>
</feature>
<gene>
    <name evidence="3" type="ORF">M5K25_015843</name>
</gene>
<evidence type="ECO:0008006" key="5">
    <source>
        <dbReference type="Google" id="ProtNLM"/>
    </source>
</evidence>
<dbReference type="AlphaFoldDB" id="A0ABD0UYI6"/>
<evidence type="ECO:0000256" key="2">
    <source>
        <dbReference type="SAM" id="Phobius"/>
    </source>
</evidence>
<keyword evidence="4" id="KW-1185">Reference proteome</keyword>
<keyword evidence="2" id="KW-1133">Transmembrane helix</keyword>
<organism evidence="3 4">
    <name type="scientific">Dendrobium thyrsiflorum</name>
    <name type="common">Pinecone-like raceme dendrobium</name>
    <name type="synonym">Orchid</name>
    <dbReference type="NCBI Taxonomy" id="117978"/>
    <lineage>
        <taxon>Eukaryota</taxon>
        <taxon>Viridiplantae</taxon>
        <taxon>Streptophyta</taxon>
        <taxon>Embryophyta</taxon>
        <taxon>Tracheophyta</taxon>
        <taxon>Spermatophyta</taxon>
        <taxon>Magnoliopsida</taxon>
        <taxon>Liliopsida</taxon>
        <taxon>Asparagales</taxon>
        <taxon>Orchidaceae</taxon>
        <taxon>Epidendroideae</taxon>
        <taxon>Malaxideae</taxon>
        <taxon>Dendrobiinae</taxon>
        <taxon>Dendrobium</taxon>
    </lineage>
</organism>
<dbReference type="Proteomes" id="UP001552299">
    <property type="component" value="Unassembled WGS sequence"/>
</dbReference>
<protein>
    <recommendedName>
        <fullName evidence="5">RNase H type-1 domain-containing protein</fullName>
    </recommendedName>
</protein>
<proteinExistence type="predicted"/>
<reference evidence="3 4" key="1">
    <citation type="journal article" date="2024" name="Plant Biotechnol. J.">
        <title>Dendrobium thyrsiflorum genome and its molecular insights into genes involved in important horticultural traits.</title>
        <authorList>
            <person name="Chen B."/>
            <person name="Wang J.Y."/>
            <person name="Zheng P.J."/>
            <person name="Li K.L."/>
            <person name="Liang Y.M."/>
            <person name="Chen X.F."/>
            <person name="Zhang C."/>
            <person name="Zhao X."/>
            <person name="He X."/>
            <person name="Zhang G.Q."/>
            <person name="Liu Z.J."/>
            <person name="Xu Q."/>
        </authorList>
    </citation>
    <scope>NUCLEOTIDE SEQUENCE [LARGE SCALE GENOMIC DNA]</scope>
    <source>
        <strain evidence="3">GZMU011</strain>
    </source>
</reference>
<evidence type="ECO:0000313" key="3">
    <source>
        <dbReference type="EMBL" id="KAL0915427.1"/>
    </source>
</evidence>
<evidence type="ECO:0000256" key="1">
    <source>
        <dbReference type="SAM" id="MobiDB-lite"/>
    </source>
</evidence>
<keyword evidence="2" id="KW-0812">Transmembrane</keyword>
<accession>A0ABD0UYI6</accession>
<keyword evidence="2" id="KW-0472">Membrane</keyword>
<dbReference type="EMBL" id="JANQDX010000012">
    <property type="protein sequence ID" value="KAL0915427.1"/>
    <property type="molecule type" value="Genomic_DNA"/>
</dbReference>